<keyword evidence="3" id="KW-1185">Reference proteome</keyword>
<dbReference type="Proteomes" id="UP000660745">
    <property type="component" value="Unassembled WGS sequence"/>
</dbReference>
<feature type="compositionally biased region" description="Basic and acidic residues" evidence="1">
    <location>
        <begin position="43"/>
        <end position="60"/>
    </location>
</feature>
<reference evidence="2" key="1">
    <citation type="journal article" date="2014" name="Int. J. Syst. Evol. Microbiol.">
        <title>Complete genome sequence of Corynebacterium casei LMG S-19264T (=DSM 44701T), isolated from a smear-ripened cheese.</title>
        <authorList>
            <consortium name="US DOE Joint Genome Institute (JGI-PGF)"/>
            <person name="Walter F."/>
            <person name="Albersmeier A."/>
            <person name="Kalinowski J."/>
            <person name="Ruckert C."/>
        </authorList>
    </citation>
    <scope>NUCLEOTIDE SEQUENCE</scope>
    <source>
        <strain evidence="2">CGMCC 4.7430</strain>
    </source>
</reference>
<dbReference type="AlphaFoldDB" id="A0A918A4H2"/>
<accession>A0A918A4H2</accession>
<organism evidence="2 3">
    <name type="scientific">Nonomuraea glycinis</name>
    <dbReference type="NCBI Taxonomy" id="2047744"/>
    <lineage>
        <taxon>Bacteria</taxon>
        <taxon>Bacillati</taxon>
        <taxon>Actinomycetota</taxon>
        <taxon>Actinomycetes</taxon>
        <taxon>Streptosporangiales</taxon>
        <taxon>Streptosporangiaceae</taxon>
        <taxon>Nonomuraea</taxon>
    </lineage>
</organism>
<feature type="region of interest" description="Disordered" evidence="1">
    <location>
        <begin position="33"/>
        <end position="60"/>
    </location>
</feature>
<name>A0A918A4H2_9ACTN</name>
<dbReference type="EMBL" id="BMNK01000003">
    <property type="protein sequence ID" value="GGP04521.1"/>
    <property type="molecule type" value="Genomic_DNA"/>
</dbReference>
<evidence type="ECO:0000256" key="1">
    <source>
        <dbReference type="SAM" id="MobiDB-lite"/>
    </source>
</evidence>
<gene>
    <name evidence="2" type="ORF">GCM10012278_20020</name>
</gene>
<comment type="caution">
    <text evidence="2">The sequence shown here is derived from an EMBL/GenBank/DDBJ whole genome shotgun (WGS) entry which is preliminary data.</text>
</comment>
<protein>
    <submittedName>
        <fullName evidence="2">Uncharacterized protein</fullName>
    </submittedName>
</protein>
<proteinExistence type="predicted"/>
<sequence length="85" mass="8867">MAAVVCHGRVIASSGVSPAYWITWGSVRAHQVAEQGEQNQHGQECRDAEGGEHGGRGGARREMAECCDRGGGVVPHWLGGGEGLV</sequence>
<evidence type="ECO:0000313" key="3">
    <source>
        <dbReference type="Proteomes" id="UP000660745"/>
    </source>
</evidence>
<reference evidence="2" key="2">
    <citation type="submission" date="2020-09" db="EMBL/GenBank/DDBJ databases">
        <authorList>
            <person name="Sun Q."/>
            <person name="Zhou Y."/>
        </authorList>
    </citation>
    <scope>NUCLEOTIDE SEQUENCE</scope>
    <source>
        <strain evidence="2">CGMCC 4.7430</strain>
    </source>
</reference>
<evidence type="ECO:0000313" key="2">
    <source>
        <dbReference type="EMBL" id="GGP04521.1"/>
    </source>
</evidence>